<dbReference type="PROSITE" id="PS00136">
    <property type="entry name" value="SUBTILASE_ASP"/>
    <property type="match status" value="1"/>
</dbReference>
<feature type="domain" description="Peptidase S8/S53" evidence="8">
    <location>
        <begin position="132"/>
        <end position="359"/>
    </location>
</feature>
<evidence type="ECO:0000256" key="7">
    <source>
        <dbReference type="SAM" id="SignalP"/>
    </source>
</evidence>
<dbReference type="Pfam" id="PF05345">
    <property type="entry name" value="He_PIG"/>
    <property type="match status" value="2"/>
</dbReference>
<reference evidence="9 10" key="1">
    <citation type="submission" date="2022-06" db="EMBL/GenBank/DDBJ databases">
        <title>Genomic Encyclopedia of Archaeal and Bacterial Type Strains, Phase II (KMG-II): from individual species to whole genera.</title>
        <authorList>
            <person name="Goeker M."/>
        </authorList>
    </citation>
    <scope>NUCLEOTIDE SEQUENCE [LARGE SCALE GENOMIC DNA]</scope>
    <source>
        <strain evidence="9 10">DSM 44255</strain>
    </source>
</reference>
<accession>A0ABT1IJ15</accession>
<feature type="signal peptide" evidence="7">
    <location>
        <begin position="1"/>
        <end position="25"/>
    </location>
</feature>
<dbReference type="RefSeq" id="WP_253889453.1">
    <property type="nucleotide sequence ID" value="NZ_BAAAVB010000008.1"/>
</dbReference>
<dbReference type="Proteomes" id="UP001205185">
    <property type="component" value="Unassembled WGS sequence"/>
</dbReference>
<evidence type="ECO:0000313" key="10">
    <source>
        <dbReference type="Proteomes" id="UP001205185"/>
    </source>
</evidence>
<proteinExistence type="inferred from homology"/>
<evidence type="ECO:0000313" key="9">
    <source>
        <dbReference type="EMBL" id="MCP2272526.1"/>
    </source>
</evidence>
<dbReference type="PROSITE" id="PS00137">
    <property type="entry name" value="SUBTILASE_HIS"/>
    <property type="match status" value="1"/>
</dbReference>
<feature type="active site" description="Charge relay system" evidence="5">
    <location>
        <position position="172"/>
    </location>
</feature>
<sequence length="706" mass="71714">MRRDRVWHVVLAVGLVVGGAVPATAAEGVVFGADRPGAIEGSYIVVTKDRAVGAKYGAVVTATWERALSGFAARMDAADARKLAADPAVEMVVQDSVATVAGEQPNPPNWGLDRIDQRDLPLDGTYRYSGTGAGVTVYVIDTGVRTSHSTFEGRASWGTNTIDTNNTDCHGHGTHVGGIIGGREYGVAKAAKIVAVKALNCAGSGSNSAVISGIEWVTKNAVKPAVANMSLTSSADPAMDAAVRKSIASGVTYAVASANDGKDACNSSPARVTEAITANAVDKNDAKPTFSNFGPCTDLFAPGVGILSAWKDNDNATYTASGTSMAAPHTAGVAAIWLGARPADTPAQVHAGIVAAATPDKVTNPGAGSPNRLLHAAPTPQPLALPNPGNQTSPIDRPATVGLRATGGTTPYTWTASGLPAGIELNAASLTGTPTAEGTNTVAVTVTDAAGATASTTFTWTITAASDLSVLDPGDQTGKVGEETGIKISASGGTEPYTWTTTGLPAGVSATTGGNVVTLSGIPTTAGTTTVVATVRDNAGATASTTFTWTITGGCPGGQKLTNPGFESGTTGWTGTTAVIGQHAATGQPAHSGMWSAWLGGKGRANTTTVSQTVTLPSGCASHQLSFWLHIDTAERDARIWDRFAVAVGDKTLATFSNLNAATGYRQFTYDLSAFAGRSVPVTFTGLEDSYLRTSFVLDDVVVTAG</sequence>
<dbReference type="InterPro" id="IPR037045">
    <property type="entry name" value="S8pro/Inhibitor_I9_sf"/>
</dbReference>
<dbReference type="InterPro" id="IPR036852">
    <property type="entry name" value="Peptidase_S8/S53_dom_sf"/>
</dbReference>
<comment type="caution">
    <text evidence="9">The sequence shown here is derived from an EMBL/GenBank/DDBJ whole genome shotgun (WGS) entry which is preliminary data.</text>
</comment>
<evidence type="ECO:0000256" key="4">
    <source>
        <dbReference type="ARBA" id="ARBA00022825"/>
    </source>
</evidence>
<dbReference type="InterPro" id="IPR000209">
    <property type="entry name" value="Peptidase_S8/S53_dom"/>
</dbReference>
<evidence type="ECO:0000256" key="5">
    <source>
        <dbReference type="PROSITE-ProRule" id="PRU01240"/>
    </source>
</evidence>
<dbReference type="Gene3D" id="3.40.50.200">
    <property type="entry name" value="Peptidase S8/S53 domain"/>
    <property type="match status" value="1"/>
</dbReference>
<keyword evidence="10" id="KW-1185">Reference proteome</keyword>
<dbReference type="InterPro" id="IPR023827">
    <property type="entry name" value="Peptidase_S8_Asp-AS"/>
</dbReference>
<dbReference type="Gene3D" id="3.30.70.80">
    <property type="entry name" value="Peptidase S8 propeptide/proteinase inhibitor I9"/>
    <property type="match status" value="1"/>
</dbReference>
<evidence type="ECO:0000256" key="1">
    <source>
        <dbReference type="ARBA" id="ARBA00011073"/>
    </source>
</evidence>
<protein>
    <submittedName>
        <fullName evidence="9">Serine protease, subtilisin family</fullName>
    </submittedName>
</protein>
<dbReference type="InterPro" id="IPR050131">
    <property type="entry name" value="Peptidase_S8_subtilisin-like"/>
</dbReference>
<dbReference type="GO" id="GO:0006508">
    <property type="term" value="P:proteolysis"/>
    <property type="evidence" value="ECO:0007669"/>
    <property type="project" value="UniProtKB-KW"/>
</dbReference>
<dbReference type="SUPFAM" id="SSF54897">
    <property type="entry name" value="Protease propeptides/inhibitors"/>
    <property type="match status" value="1"/>
</dbReference>
<dbReference type="PROSITE" id="PS00138">
    <property type="entry name" value="SUBTILASE_SER"/>
    <property type="match status" value="1"/>
</dbReference>
<dbReference type="CDD" id="cd04077">
    <property type="entry name" value="Peptidases_S8_PCSK9_ProteinaseK_like"/>
    <property type="match status" value="1"/>
</dbReference>
<gene>
    <name evidence="9" type="ORF">LV75_005052</name>
</gene>
<dbReference type="PANTHER" id="PTHR43806">
    <property type="entry name" value="PEPTIDASE S8"/>
    <property type="match status" value="1"/>
</dbReference>
<keyword evidence="4 5" id="KW-0720">Serine protease</keyword>
<dbReference type="Gene3D" id="2.60.40.10">
    <property type="entry name" value="Immunoglobulins"/>
    <property type="match status" value="2"/>
</dbReference>
<organism evidence="9 10">
    <name type="scientific">Actinokineospora diospyrosa</name>
    <dbReference type="NCBI Taxonomy" id="103728"/>
    <lineage>
        <taxon>Bacteria</taxon>
        <taxon>Bacillati</taxon>
        <taxon>Actinomycetota</taxon>
        <taxon>Actinomycetes</taxon>
        <taxon>Pseudonocardiales</taxon>
        <taxon>Pseudonocardiaceae</taxon>
        <taxon>Actinokineospora</taxon>
    </lineage>
</organism>
<keyword evidence="2 5" id="KW-0645">Protease</keyword>
<dbReference type="InterPro" id="IPR015919">
    <property type="entry name" value="Cadherin-like_sf"/>
</dbReference>
<name>A0ABT1IJ15_9PSEU</name>
<dbReference type="EMBL" id="JAMTCO010000013">
    <property type="protein sequence ID" value="MCP2272526.1"/>
    <property type="molecule type" value="Genomic_DNA"/>
</dbReference>
<dbReference type="InterPro" id="IPR034193">
    <property type="entry name" value="PCSK9_ProteinaseK-like"/>
</dbReference>
<dbReference type="PROSITE" id="PS51892">
    <property type="entry name" value="SUBTILASE"/>
    <property type="match status" value="1"/>
</dbReference>
<dbReference type="InterPro" id="IPR022398">
    <property type="entry name" value="Peptidase_S8_His-AS"/>
</dbReference>
<dbReference type="InterPro" id="IPR013783">
    <property type="entry name" value="Ig-like_fold"/>
</dbReference>
<keyword evidence="3 5" id="KW-0378">Hydrolase</keyword>
<dbReference type="PRINTS" id="PR00723">
    <property type="entry name" value="SUBTILISIN"/>
</dbReference>
<dbReference type="InterPro" id="IPR015500">
    <property type="entry name" value="Peptidase_S8_subtilisin-rel"/>
</dbReference>
<dbReference type="Gene3D" id="2.60.120.260">
    <property type="entry name" value="Galactose-binding domain-like"/>
    <property type="match status" value="1"/>
</dbReference>
<dbReference type="PANTHER" id="PTHR43806:SF11">
    <property type="entry name" value="CEREVISIN-RELATED"/>
    <property type="match status" value="1"/>
</dbReference>
<comment type="similarity">
    <text evidence="1 5 6">Belongs to the peptidase S8 family.</text>
</comment>
<dbReference type="SUPFAM" id="SSF52743">
    <property type="entry name" value="Subtilisin-like"/>
    <property type="match status" value="1"/>
</dbReference>
<evidence type="ECO:0000256" key="6">
    <source>
        <dbReference type="RuleBase" id="RU003355"/>
    </source>
</evidence>
<dbReference type="Pfam" id="PF00082">
    <property type="entry name" value="Peptidase_S8"/>
    <property type="match status" value="1"/>
</dbReference>
<evidence type="ECO:0000256" key="3">
    <source>
        <dbReference type="ARBA" id="ARBA00022801"/>
    </source>
</evidence>
<feature type="active site" description="Charge relay system" evidence="5">
    <location>
        <position position="324"/>
    </location>
</feature>
<feature type="chain" id="PRO_5046939606" evidence="7">
    <location>
        <begin position="26"/>
        <end position="706"/>
    </location>
</feature>
<keyword evidence="7" id="KW-0732">Signal</keyword>
<evidence type="ECO:0000259" key="8">
    <source>
        <dbReference type="Pfam" id="PF00082"/>
    </source>
</evidence>
<evidence type="ECO:0000256" key="2">
    <source>
        <dbReference type="ARBA" id="ARBA00022670"/>
    </source>
</evidence>
<dbReference type="SUPFAM" id="SSF49313">
    <property type="entry name" value="Cadherin-like"/>
    <property type="match status" value="1"/>
</dbReference>
<dbReference type="GO" id="GO:0008233">
    <property type="term" value="F:peptidase activity"/>
    <property type="evidence" value="ECO:0007669"/>
    <property type="project" value="UniProtKB-KW"/>
</dbReference>
<feature type="active site" description="Charge relay system" evidence="5">
    <location>
        <position position="141"/>
    </location>
</feature>
<dbReference type="InterPro" id="IPR023828">
    <property type="entry name" value="Peptidase_S8_Ser-AS"/>
</dbReference>